<evidence type="ECO:0000313" key="4">
    <source>
        <dbReference type="Proteomes" id="UP001178507"/>
    </source>
</evidence>
<dbReference type="InterPro" id="IPR003323">
    <property type="entry name" value="OTU_dom"/>
</dbReference>
<proteinExistence type="predicted"/>
<dbReference type="InterPro" id="IPR038765">
    <property type="entry name" value="Papain-like_cys_pep_sf"/>
</dbReference>
<gene>
    <name evidence="3" type="ORF">EVOR1521_LOCUS2781</name>
</gene>
<dbReference type="PANTHER" id="PTHR12419">
    <property type="entry name" value="OTU DOMAIN CONTAINING PROTEIN"/>
    <property type="match status" value="1"/>
</dbReference>
<dbReference type="GO" id="GO:0016579">
    <property type="term" value="P:protein deubiquitination"/>
    <property type="evidence" value="ECO:0007669"/>
    <property type="project" value="TreeGrafter"/>
</dbReference>
<dbReference type="Proteomes" id="UP001178507">
    <property type="component" value="Unassembled WGS sequence"/>
</dbReference>
<feature type="region of interest" description="Disordered" evidence="1">
    <location>
        <begin position="59"/>
        <end position="82"/>
    </location>
</feature>
<accession>A0AA36HQ73</accession>
<dbReference type="PROSITE" id="PS50802">
    <property type="entry name" value="OTU"/>
    <property type="match status" value="1"/>
</dbReference>
<protein>
    <recommendedName>
        <fullName evidence="2">OTU domain-containing protein</fullName>
    </recommendedName>
</protein>
<feature type="domain" description="OTU" evidence="2">
    <location>
        <begin position="158"/>
        <end position="300"/>
    </location>
</feature>
<dbReference type="GO" id="GO:0004843">
    <property type="term" value="F:cysteine-type deubiquitinase activity"/>
    <property type="evidence" value="ECO:0007669"/>
    <property type="project" value="TreeGrafter"/>
</dbReference>
<organism evidence="3 4">
    <name type="scientific">Effrenium voratum</name>
    <dbReference type="NCBI Taxonomy" id="2562239"/>
    <lineage>
        <taxon>Eukaryota</taxon>
        <taxon>Sar</taxon>
        <taxon>Alveolata</taxon>
        <taxon>Dinophyceae</taxon>
        <taxon>Suessiales</taxon>
        <taxon>Symbiodiniaceae</taxon>
        <taxon>Effrenium</taxon>
    </lineage>
</organism>
<dbReference type="EMBL" id="CAUJNA010000155">
    <property type="protein sequence ID" value="CAJ1372775.1"/>
    <property type="molecule type" value="Genomic_DNA"/>
</dbReference>
<name>A0AA36HQ73_9DINO</name>
<evidence type="ECO:0000313" key="3">
    <source>
        <dbReference type="EMBL" id="CAJ1372775.1"/>
    </source>
</evidence>
<sequence>MGQCTTREASPPVLPASGPSINSVDWAKRFQDAETLVVQSRQVDSEAVRNQRHEAAVASSNLSRFSRSGTRTALDRPSQSTMRAGFAKMATSLRMSRMGTMKRDQMIQEVEKAESEPGLRGVSLESRLKTFGMHAHSVTRPSRKPHVFQNPERHGLCEQMVEMEGDGNCQFRTIAFNLFGNQEHHAAPRQAAVAHMKKHTEFFGVFFEDQAEFSRYLKNMGRKGTWGDELTLRAVVEAYGCVAHVVTSEPSNWHLVYEPESSEVDPDVAVCPKGIALPKLRKQIFLSYISPIHYNAIVTCAAN</sequence>
<dbReference type="SUPFAM" id="SSF54001">
    <property type="entry name" value="Cysteine proteinases"/>
    <property type="match status" value="1"/>
</dbReference>
<dbReference type="CDD" id="cd22751">
    <property type="entry name" value="OTU_plant_OTU9-like"/>
    <property type="match status" value="1"/>
</dbReference>
<dbReference type="PANTHER" id="PTHR12419:SF11">
    <property type="entry name" value="OTU DOMAIN-CONTAINING PROTEIN DDB_G0284757"/>
    <property type="match status" value="1"/>
</dbReference>
<feature type="region of interest" description="Disordered" evidence="1">
    <location>
        <begin position="1"/>
        <end position="20"/>
    </location>
</feature>
<comment type="caution">
    <text evidence="3">The sequence shown here is derived from an EMBL/GenBank/DDBJ whole genome shotgun (WGS) entry which is preliminary data.</text>
</comment>
<keyword evidence="4" id="KW-1185">Reference proteome</keyword>
<dbReference type="InterPro" id="IPR050704">
    <property type="entry name" value="Peptidase_C85-like"/>
</dbReference>
<evidence type="ECO:0000256" key="1">
    <source>
        <dbReference type="SAM" id="MobiDB-lite"/>
    </source>
</evidence>
<reference evidence="3" key="1">
    <citation type="submission" date="2023-08" db="EMBL/GenBank/DDBJ databases">
        <authorList>
            <person name="Chen Y."/>
            <person name="Shah S."/>
            <person name="Dougan E. K."/>
            <person name="Thang M."/>
            <person name="Chan C."/>
        </authorList>
    </citation>
    <scope>NUCLEOTIDE SEQUENCE</scope>
</reference>
<dbReference type="Pfam" id="PF02338">
    <property type="entry name" value="OTU"/>
    <property type="match status" value="1"/>
</dbReference>
<dbReference type="Gene3D" id="3.90.70.80">
    <property type="match status" value="1"/>
</dbReference>
<dbReference type="AlphaFoldDB" id="A0AA36HQ73"/>
<evidence type="ECO:0000259" key="2">
    <source>
        <dbReference type="PROSITE" id="PS50802"/>
    </source>
</evidence>